<gene>
    <name evidence="1" type="ORF">N3K66_005890</name>
</gene>
<sequence length="268" mass="30203">MSVYQESLPKDIEPFRQLLKSYSNIPNDEIDDHLHKIRDEAWAVANFPCVGMWSFTDLDFFQDPIFDSIIARLKSAESKDAFLDVACGLGQVLRKLAADAIDPAKLYGTDILGTYLELGFELFRDRDRFPSGHFTPADLLQSGGDGGLGALEGKMTLIHASNFFHLFDWDEQVRIGRNLVRLMQPGASDRVIFGRHIGRRHAGTMVSARSGGTRYLHDLDSFQKLWDEIGLATGTSWIADAQWVGDLPFKIPGFPEDTLYMKFVIKEQ</sequence>
<dbReference type="Proteomes" id="UP001163324">
    <property type="component" value="Chromosome 5"/>
</dbReference>
<dbReference type="EMBL" id="CM047944">
    <property type="protein sequence ID" value="KAI9899429.1"/>
    <property type="molecule type" value="Genomic_DNA"/>
</dbReference>
<proteinExistence type="predicted"/>
<accession>A0ACC0UZ60</accession>
<comment type="caution">
    <text evidence="1">The sequence shown here is derived from an EMBL/GenBank/DDBJ whole genome shotgun (WGS) entry which is preliminary data.</text>
</comment>
<organism evidence="1 2">
    <name type="scientific">Trichothecium roseum</name>
    <dbReference type="NCBI Taxonomy" id="47278"/>
    <lineage>
        <taxon>Eukaryota</taxon>
        <taxon>Fungi</taxon>
        <taxon>Dikarya</taxon>
        <taxon>Ascomycota</taxon>
        <taxon>Pezizomycotina</taxon>
        <taxon>Sordariomycetes</taxon>
        <taxon>Hypocreomycetidae</taxon>
        <taxon>Hypocreales</taxon>
        <taxon>Hypocreales incertae sedis</taxon>
        <taxon>Trichothecium</taxon>
    </lineage>
</organism>
<evidence type="ECO:0000313" key="1">
    <source>
        <dbReference type="EMBL" id="KAI9899429.1"/>
    </source>
</evidence>
<evidence type="ECO:0000313" key="2">
    <source>
        <dbReference type="Proteomes" id="UP001163324"/>
    </source>
</evidence>
<name>A0ACC0UZ60_9HYPO</name>
<protein>
    <submittedName>
        <fullName evidence="1">Uncharacterized protein</fullName>
    </submittedName>
</protein>
<keyword evidence="2" id="KW-1185">Reference proteome</keyword>
<reference evidence="1" key="1">
    <citation type="submission" date="2022-10" db="EMBL/GenBank/DDBJ databases">
        <title>Complete Genome of Trichothecium roseum strain YXFP-22015, a Plant Pathogen Isolated from Citrus.</title>
        <authorList>
            <person name="Wang Y."/>
            <person name="Zhu L."/>
        </authorList>
    </citation>
    <scope>NUCLEOTIDE SEQUENCE</scope>
    <source>
        <strain evidence="1">YXFP-22015</strain>
    </source>
</reference>